<gene>
    <name evidence="2" type="ORF">QOZ88_19160</name>
</gene>
<feature type="compositionally biased region" description="Basic and acidic residues" evidence="1">
    <location>
        <begin position="1"/>
        <end position="16"/>
    </location>
</feature>
<sequence length="55" mass="5759">MTEVPGTDRDEARENVLEETPITPEGVEQDTSTGGDEGQDGNQAKPDAGTTDPVT</sequence>
<dbReference type="EMBL" id="JASNFN010000030">
    <property type="protein sequence ID" value="MDP5184759.1"/>
    <property type="molecule type" value="Genomic_DNA"/>
</dbReference>
<accession>A0ABT9IGR5</accession>
<dbReference type="Proteomes" id="UP001233673">
    <property type="component" value="Unassembled WGS sequence"/>
</dbReference>
<evidence type="ECO:0000313" key="3">
    <source>
        <dbReference type="Proteomes" id="UP001233673"/>
    </source>
</evidence>
<comment type="caution">
    <text evidence="2">The sequence shown here is derived from an EMBL/GenBank/DDBJ whole genome shotgun (WGS) entry which is preliminary data.</text>
</comment>
<keyword evidence="3" id="KW-1185">Reference proteome</keyword>
<organism evidence="2 3">
    <name type="scientific">Blastococcus carthaginiensis</name>
    <dbReference type="NCBI Taxonomy" id="3050034"/>
    <lineage>
        <taxon>Bacteria</taxon>
        <taxon>Bacillati</taxon>
        <taxon>Actinomycetota</taxon>
        <taxon>Actinomycetes</taxon>
        <taxon>Geodermatophilales</taxon>
        <taxon>Geodermatophilaceae</taxon>
        <taxon>Blastococcus</taxon>
    </lineage>
</organism>
<dbReference type="RefSeq" id="WP_306001307.1">
    <property type="nucleotide sequence ID" value="NZ_JASNFN010000030.1"/>
</dbReference>
<reference evidence="3" key="1">
    <citation type="submission" date="2023-05" db="EMBL/GenBank/DDBJ databases">
        <title>Draft genome of Pseudofrankia sp. BMG5.37.</title>
        <authorList>
            <person name="Gtari M."/>
            <person name="Ghodhbane F."/>
            <person name="Sbissi I."/>
        </authorList>
    </citation>
    <scope>NUCLEOTIDE SEQUENCE [LARGE SCALE GENOMIC DNA]</scope>
    <source>
        <strain evidence="3">BMG 814</strain>
    </source>
</reference>
<proteinExistence type="predicted"/>
<protein>
    <submittedName>
        <fullName evidence="2">Uncharacterized protein</fullName>
    </submittedName>
</protein>
<evidence type="ECO:0000313" key="2">
    <source>
        <dbReference type="EMBL" id="MDP5184759.1"/>
    </source>
</evidence>
<name>A0ABT9IGR5_9ACTN</name>
<evidence type="ECO:0000256" key="1">
    <source>
        <dbReference type="SAM" id="MobiDB-lite"/>
    </source>
</evidence>
<feature type="region of interest" description="Disordered" evidence="1">
    <location>
        <begin position="1"/>
        <end position="55"/>
    </location>
</feature>